<dbReference type="EMBL" id="BLAB01000001">
    <property type="protein sequence ID" value="GER93387.1"/>
    <property type="molecule type" value="Genomic_DNA"/>
</dbReference>
<evidence type="ECO:0000259" key="1">
    <source>
        <dbReference type="Pfam" id="PF13472"/>
    </source>
</evidence>
<dbReference type="PANTHER" id="PTHR30383">
    <property type="entry name" value="THIOESTERASE 1/PROTEASE 1/LYSOPHOSPHOLIPASE L1"/>
    <property type="match status" value="1"/>
</dbReference>
<sequence>MKANKCIVFIGDSLTEYFDWQRYFLEHDVINLGVSGETVQQLFGRIDRIISSIKDPDFIFLMTGINNIAIEDFDIFNPYKKIVSKLSSNFKDAIIIIQSILPVNLHWIDNNDIKAINKKLKEIADEFNVKYLDVFCLFIDLEGRLKGDYLLDDGVHLSDKGYDVWVKEVEGFLKLSLH</sequence>
<comment type="caution">
    <text evidence="2">The sequence shown here is derived from an EMBL/GenBank/DDBJ whole genome shotgun (WGS) entry which is preliminary data.</text>
</comment>
<dbReference type="AlphaFoldDB" id="A0A5J4L3N0"/>
<dbReference type="Pfam" id="PF13472">
    <property type="entry name" value="Lipase_GDSL_2"/>
    <property type="match status" value="1"/>
</dbReference>
<dbReference type="InterPro" id="IPR051532">
    <property type="entry name" value="Ester_Hydrolysis_Enzymes"/>
</dbReference>
<name>A0A5J4L3N0_9ZZZZ</name>
<dbReference type="InterPro" id="IPR013830">
    <property type="entry name" value="SGNH_hydro"/>
</dbReference>
<gene>
    <name evidence="2" type="ORF">A45J_1126</name>
</gene>
<dbReference type="Gene3D" id="3.40.50.1110">
    <property type="entry name" value="SGNH hydrolase"/>
    <property type="match status" value="1"/>
</dbReference>
<evidence type="ECO:0000313" key="2">
    <source>
        <dbReference type="EMBL" id="GER93387.1"/>
    </source>
</evidence>
<protein>
    <submittedName>
        <fullName evidence="2">G-D-S-L family lipolytic protein</fullName>
    </submittedName>
</protein>
<organism evidence="2">
    <name type="scientific">hot springs metagenome</name>
    <dbReference type="NCBI Taxonomy" id="433727"/>
    <lineage>
        <taxon>unclassified sequences</taxon>
        <taxon>metagenomes</taxon>
        <taxon>ecological metagenomes</taxon>
    </lineage>
</organism>
<dbReference type="SUPFAM" id="SSF52266">
    <property type="entry name" value="SGNH hydrolase"/>
    <property type="match status" value="1"/>
</dbReference>
<feature type="domain" description="SGNH hydrolase-type esterase" evidence="1">
    <location>
        <begin position="9"/>
        <end position="163"/>
    </location>
</feature>
<proteinExistence type="predicted"/>
<dbReference type="InterPro" id="IPR036514">
    <property type="entry name" value="SGNH_hydro_sf"/>
</dbReference>
<accession>A0A5J4L3N0</accession>
<reference evidence="2" key="1">
    <citation type="submission" date="2019-10" db="EMBL/GenBank/DDBJ databases">
        <title>Metagenomic sequencing of thiosulfate-disproportionating enrichment culture.</title>
        <authorList>
            <person name="Umezawa K."/>
            <person name="Kojima H."/>
            <person name="Fukui M."/>
        </authorList>
    </citation>
    <scope>NUCLEOTIDE SEQUENCE</scope>
    <source>
        <strain evidence="2">45J</strain>
    </source>
</reference>